<comment type="caution">
    <text evidence="1">The sequence shown here is derived from an EMBL/GenBank/DDBJ whole genome shotgun (WGS) entry which is preliminary data.</text>
</comment>
<keyword evidence="2" id="KW-1185">Reference proteome</keyword>
<dbReference type="InterPro" id="IPR036397">
    <property type="entry name" value="RNaseH_sf"/>
</dbReference>
<protein>
    <submittedName>
        <fullName evidence="1">DNA polymerase III epsilon subunit-like protein</fullName>
    </submittedName>
</protein>
<organism evidence="1 2">
    <name type="scientific">Saccharothrix ecbatanensis</name>
    <dbReference type="NCBI Taxonomy" id="1105145"/>
    <lineage>
        <taxon>Bacteria</taxon>
        <taxon>Bacillati</taxon>
        <taxon>Actinomycetota</taxon>
        <taxon>Actinomycetes</taxon>
        <taxon>Pseudonocardiales</taxon>
        <taxon>Pseudonocardiaceae</taxon>
        <taxon>Saccharothrix</taxon>
    </lineage>
</organism>
<reference evidence="1 2" key="1">
    <citation type="submission" date="2020-08" db="EMBL/GenBank/DDBJ databases">
        <title>Sequencing the genomes of 1000 actinobacteria strains.</title>
        <authorList>
            <person name="Klenk H.-P."/>
        </authorList>
    </citation>
    <scope>NUCLEOTIDE SEQUENCE [LARGE SCALE GENOMIC DNA]</scope>
    <source>
        <strain evidence="1 2">DSM 45486</strain>
    </source>
</reference>
<name>A0A7W9HGE3_9PSEU</name>
<dbReference type="Proteomes" id="UP000552097">
    <property type="component" value="Unassembled WGS sequence"/>
</dbReference>
<sequence>MIGQITAALAGRRLSVVDVADNGSRPPEIVGIGVLNVNDSVVDLPLRTWLVRPVVPVSSVAANVHGIGNGDLGRCPLWHGVAREVEPALTGRVLVAHDAPAVHRVLAAHLPAWRPPLVLDTTALAQHVWPELIHYELSDLVAHAELATVDVDGRRLNRVGQHAWDTWSLLLVLVAAGSLTWDDLVEAATTKDFRPAAIGR</sequence>
<dbReference type="AlphaFoldDB" id="A0A7W9HGE3"/>
<dbReference type="InterPro" id="IPR012337">
    <property type="entry name" value="RNaseH-like_sf"/>
</dbReference>
<gene>
    <name evidence="1" type="ORF">F4560_001279</name>
</gene>
<dbReference type="RefSeq" id="WP_184917436.1">
    <property type="nucleotide sequence ID" value="NZ_JACHMO010000001.1"/>
</dbReference>
<evidence type="ECO:0000313" key="2">
    <source>
        <dbReference type="Proteomes" id="UP000552097"/>
    </source>
</evidence>
<dbReference type="Gene3D" id="3.30.420.10">
    <property type="entry name" value="Ribonuclease H-like superfamily/Ribonuclease H"/>
    <property type="match status" value="1"/>
</dbReference>
<dbReference type="SUPFAM" id="SSF53098">
    <property type="entry name" value="Ribonuclease H-like"/>
    <property type="match status" value="1"/>
</dbReference>
<dbReference type="GO" id="GO:0003676">
    <property type="term" value="F:nucleic acid binding"/>
    <property type="evidence" value="ECO:0007669"/>
    <property type="project" value="InterPro"/>
</dbReference>
<evidence type="ECO:0000313" key="1">
    <source>
        <dbReference type="EMBL" id="MBB5801511.1"/>
    </source>
</evidence>
<dbReference type="EMBL" id="JACHMO010000001">
    <property type="protein sequence ID" value="MBB5801511.1"/>
    <property type="molecule type" value="Genomic_DNA"/>
</dbReference>
<proteinExistence type="predicted"/>
<accession>A0A7W9HGE3</accession>